<evidence type="ECO:0000259" key="9">
    <source>
        <dbReference type="Pfam" id="PF00483"/>
    </source>
</evidence>
<comment type="subunit">
    <text evidence="7">Homodimer.</text>
</comment>
<comment type="cofactor">
    <cofactor evidence="1 7">
        <name>pyridoxal 5'-phosphate</name>
        <dbReference type="ChEBI" id="CHEBI:597326"/>
    </cofactor>
</comment>
<dbReference type="EC" id="2.6.1.37" evidence="7"/>
<dbReference type="Gene3D" id="3.40.640.10">
    <property type="entry name" value="Type I PLP-dependent aspartate aminotransferase-like (Major domain)"/>
    <property type="match status" value="1"/>
</dbReference>
<dbReference type="SUPFAM" id="SSF53448">
    <property type="entry name" value="Nucleotide-diphospho-sugar transferases"/>
    <property type="match status" value="1"/>
</dbReference>
<evidence type="ECO:0000256" key="5">
    <source>
        <dbReference type="ARBA" id="ARBA00023317"/>
    </source>
</evidence>
<dbReference type="NCBIfam" id="TIGR03301">
    <property type="entry name" value="PhnW-AepZ"/>
    <property type="match status" value="1"/>
</dbReference>
<evidence type="ECO:0000256" key="7">
    <source>
        <dbReference type="HAMAP-Rule" id="MF_01376"/>
    </source>
</evidence>
<evidence type="ECO:0000256" key="1">
    <source>
        <dbReference type="ARBA" id="ARBA00001933"/>
    </source>
</evidence>
<dbReference type="EMBL" id="JACHGK010000005">
    <property type="protein sequence ID" value="MBB6445384.1"/>
    <property type="molecule type" value="Genomic_DNA"/>
</dbReference>
<accession>A0A7X0HR60</accession>
<keyword evidence="11" id="KW-1185">Reference proteome</keyword>
<dbReference type="InterPro" id="IPR005835">
    <property type="entry name" value="NTP_transferase_dom"/>
</dbReference>
<keyword evidence="3 7" id="KW-0808">Transferase</keyword>
<organism evidence="10 11">
    <name type="scientific">Bacillus benzoevorans</name>
    <dbReference type="NCBI Taxonomy" id="1456"/>
    <lineage>
        <taxon>Bacteria</taxon>
        <taxon>Bacillati</taxon>
        <taxon>Bacillota</taxon>
        <taxon>Bacilli</taxon>
        <taxon>Bacillales</taxon>
        <taxon>Bacillaceae</taxon>
        <taxon>Bacillus</taxon>
    </lineage>
</organism>
<proteinExistence type="inferred from homology"/>
<dbReference type="CDD" id="cd02523">
    <property type="entry name" value="PC_cytidylyltransferase"/>
    <property type="match status" value="1"/>
</dbReference>
<dbReference type="Proteomes" id="UP000531594">
    <property type="component" value="Unassembled WGS sequence"/>
</dbReference>
<name>A0A7X0HR60_9BACI</name>
<dbReference type="Pfam" id="PF00266">
    <property type="entry name" value="Aminotran_5"/>
    <property type="match status" value="1"/>
</dbReference>
<dbReference type="InterPro" id="IPR012703">
    <property type="entry name" value="NH2EtPonate_pyrv_transaminase"/>
</dbReference>
<dbReference type="InterPro" id="IPR029044">
    <property type="entry name" value="Nucleotide-diphossugar_trans"/>
</dbReference>
<comment type="caution">
    <text evidence="10">The sequence shown here is derived from an EMBL/GenBank/DDBJ whole genome shotgun (WGS) entry which is preliminary data.</text>
</comment>
<evidence type="ECO:0000256" key="3">
    <source>
        <dbReference type="ARBA" id="ARBA00022679"/>
    </source>
</evidence>
<evidence type="ECO:0000313" key="10">
    <source>
        <dbReference type="EMBL" id="MBB6445384.1"/>
    </source>
</evidence>
<evidence type="ECO:0000256" key="6">
    <source>
        <dbReference type="ARBA" id="ARBA00049460"/>
    </source>
</evidence>
<dbReference type="PANTHER" id="PTHR42778:SF1">
    <property type="entry name" value="2-AMINOETHYLPHOSPHONATE--PYRUVATE TRANSAMINASE"/>
    <property type="match status" value="1"/>
</dbReference>
<evidence type="ECO:0000259" key="8">
    <source>
        <dbReference type="Pfam" id="PF00266"/>
    </source>
</evidence>
<feature type="modified residue" description="N6-(pyridoxal phosphate)lysine" evidence="7">
    <location>
        <position position="439"/>
    </location>
</feature>
<keyword evidence="5 7" id="KW-0670">Pyruvate</keyword>
<gene>
    <name evidence="7" type="primary">phnW</name>
    <name evidence="10" type="ORF">HNR53_002002</name>
</gene>
<dbReference type="HAMAP" id="MF_01376">
    <property type="entry name" value="PhnW_aminotrans_5"/>
    <property type="match status" value="1"/>
</dbReference>
<dbReference type="Pfam" id="PF00483">
    <property type="entry name" value="NTP_transferase"/>
    <property type="match status" value="1"/>
</dbReference>
<keyword evidence="2 7" id="KW-0032">Aminotransferase</keyword>
<dbReference type="AlphaFoldDB" id="A0A7X0HR60"/>
<reference evidence="10 11" key="1">
    <citation type="submission" date="2020-08" db="EMBL/GenBank/DDBJ databases">
        <title>Genomic Encyclopedia of Type Strains, Phase IV (KMG-IV): sequencing the most valuable type-strain genomes for metagenomic binning, comparative biology and taxonomic classification.</title>
        <authorList>
            <person name="Goeker M."/>
        </authorList>
    </citation>
    <scope>NUCLEOTIDE SEQUENCE [LARGE SCALE GENOMIC DNA]</scope>
    <source>
        <strain evidence="10 11">DSM 5391</strain>
    </source>
</reference>
<protein>
    <recommendedName>
        <fullName evidence="7">2-aminoethylphosphonate--pyruvate transaminase</fullName>
        <ecNumber evidence="7">2.6.1.37</ecNumber>
    </recommendedName>
    <alternativeName>
        <fullName evidence="7">2-aminoethylphosphonate aminotransferase</fullName>
    </alternativeName>
    <alternativeName>
        <fullName evidence="7">AEP transaminase</fullName>
        <shortName evidence="7">AEPT</shortName>
    </alternativeName>
</protein>
<dbReference type="Gene3D" id="3.90.1150.10">
    <property type="entry name" value="Aspartate Aminotransferase, domain 1"/>
    <property type="match status" value="1"/>
</dbReference>
<comment type="function">
    <text evidence="7">Involved in phosphonate degradation.</text>
</comment>
<dbReference type="Gene3D" id="3.90.550.10">
    <property type="entry name" value="Spore Coat Polysaccharide Biosynthesis Protein SpsA, Chain A"/>
    <property type="match status" value="1"/>
</dbReference>
<dbReference type="InterPro" id="IPR015424">
    <property type="entry name" value="PyrdxlP-dep_Trfase"/>
</dbReference>
<sequence length="613" mass="69276">MIKTAVILAAGMGSRLGNLTAERPKGFLLLDHLPIIEHSLKKLFKSGIEKIIIGTGYCHEMYEELSERYPSVKCIYNAQYESSGSMQTLYALQDAIQEDFILLESDLIYEQKIMTEALEHGNRDVILASDFTNSGDEVWIEINDKGTLQRLSKNKAGMTRIFGEFVGITKLSYNTFMKMCRIAEMMFPEHPKMDYEQALVSAAIDVNLAVHTVNRLVWCEVDDEDHWQRAVEVIYPLIQAHEAAFSPVKRNILLNPGPATTTDSVKYAQIVPDICPRESEFSAVMQYIATELTQFVGSPKEFAAVLFAGSGTAAVEAIISSVIEDKALFIIHNGAYGRRICEMAENYSLPYIEYASPYDKAIDLKRLEEYIQISAENISHLAVVHNETTTGLLNPLDKIGAICGRYGIKMIVDAMSSFAAVPIDMKNMNISYLAASANKNLQGMAGVSFVIANKEELMSTQSIRPRNLYLHLYSQFDHFSRTKQMRYTPPVQILYALKQAIIETKWEGLAARYKRYCEIWEVLINGITRLGLRTLVDLADHSKIITAIIEPQIRGYHFTEMHDYFFERGFTIYPGKFAGLNTFRIANIGAITKHDMENFIVLLEEYIGKIVKE</sequence>
<feature type="domain" description="Nucleotidyl transferase" evidence="9">
    <location>
        <begin position="5"/>
        <end position="116"/>
    </location>
</feature>
<comment type="similarity">
    <text evidence="7">Belongs to the class-V pyridoxal-phosphate-dependent aminotransferase family. PhnW subfamily.</text>
</comment>
<evidence type="ECO:0000313" key="11">
    <source>
        <dbReference type="Proteomes" id="UP000531594"/>
    </source>
</evidence>
<comment type="catalytic activity">
    <reaction evidence="6 7">
        <text>(2-aminoethyl)phosphonate + pyruvate = phosphonoacetaldehyde + L-alanine</text>
        <dbReference type="Rhea" id="RHEA:17021"/>
        <dbReference type="ChEBI" id="CHEBI:15361"/>
        <dbReference type="ChEBI" id="CHEBI:57418"/>
        <dbReference type="ChEBI" id="CHEBI:57972"/>
        <dbReference type="ChEBI" id="CHEBI:58383"/>
        <dbReference type="EC" id="2.6.1.37"/>
    </reaction>
</comment>
<evidence type="ECO:0000256" key="4">
    <source>
        <dbReference type="ARBA" id="ARBA00022898"/>
    </source>
</evidence>
<dbReference type="SUPFAM" id="SSF53383">
    <property type="entry name" value="PLP-dependent transferases"/>
    <property type="match status" value="1"/>
</dbReference>
<dbReference type="NCBIfam" id="NF010006">
    <property type="entry name" value="PRK13479.1"/>
    <property type="match status" value="1"/>
</dbReference>
<keyword evidence="4 7" id="KW-0663">Pyridoxal phosphate</keyword>
<dbReference type="RefSeq" id="WP_184525350.1">
    <property type="nucleotide sequence ID" value="NZ_JACHGK010000005.1"/>
</dbReference>
<dbReference type="GO" id="GO:0047304">
    <property type="term" value="F:2-aminoethylphosphonate-pyruvate transaminase activity"/>
    <property type="evidence" value="ECO:0007669"/>
    <property type="project" value="UniProtKB-UniRule"/>
</dbReference>
<feature type="domain" description="Aminotransferase class V" evidence="8">
    <location>
        <begin position="277"/>
        <end position="569"/>
    </location>
</feature>
<dbReference type="InterPro" id="IPR015421">
    <property type="entry name" value="PyrdxlP-dep_Trfase_major"/>
</dbReference>
<dbReference type="InterPro" id="IPR000192">
    <property type="entry name" value="Aminotrans_V_dom"/>
</dbReference>
<dbReference type="GO" id="GO:0019700">
    <property type="term" value="P:organic phosphonate catabolic process"/>
    <property type="evidence" value="ECO:0007669"/>
    <property type="project" value="InterPro"/>
</dbReference>
<evidence type="ECO:0000256" key="2">
    <source>
        <dbReference type="ARBA" id="ARBA00022576"/>
    </source>
</evidence>
<dbReference type="InterPro" id="IPR015422">
    <property type="entry name" value="PyrdxlP-dep_Trfase_small"/>
</dbReference>
<dbReference type="PANTHER" id="PTHR42778">
    <property type="entry name" value="2-AMINOETHYLPHOSPHONATE--PYRUVATE TRANSAMINASE"/>
    <property type="match status" value="1"/>
</dbReference>